<evidence type="ECO:0000256" key="2">
    <source>
        <dbReference type="ARBA" id="ARBA00069006"/>
    </source>
</evidence>
<dbReference type="SMART" id="SM00829">
    <property type="entry name" value="PKS_ER"/>
    <property type="match status" value="1"/>
</dbReference>
<dbReference type="InterPro" id="IPR013149">
    <property type="entry name" value="ADH-like_C"/>
</dbReference>
<comment type="caution">
    <text evidence="5">The sequence shown here is derived from an EMBL/GenBank/DDBJ whole genome shotgun (WGS) entry which is preliminary data.</text>
</comment>
<dbReference type="InterPro" id="IPR020843">
    <property type="entry name" value="ER"/>
</dbReference>
<proteinExistence type="predicted"/>
<gene>
    <name evidence="5" type="ORF">KHLLAP_LOCUS149</name>
</gene>
<evidence type="ECO:0000256" key="1">
    <source>
        <dbReference type="ARBA" id="ARBA00023002"/>
    </source>
</evidence>
<dbReference type="Pfam" id="PF00107">
    <property type="entry name" value="ADH_zinc_N"/>
    <property type="match status" value="1"/>
</dbReference>
<evidence type="ECO:0000259" key="4">
    <source>
        <dbReference type="SMART" id="SM00829"/>
    </source>
</evidence>
<dbReference type="AlphaFoldDB" id="A0AAI8YCE6"/>
<dbReference type="InterPro" id="IPR041694">
    <property type="entry name" value="ADH_N_2"/>
</dbReference>
<evidence type="ECO:0000313" key="5">
    <source>
        <dbReference type="EMBL" id="CAJ2499681.1"/>
    </source>
</evidence>
<protein>
    <recommendedName>
        <fullName evidence="2">Dehydrogenase FUB6</fullName>
    </recommendedName>
    <alternativeName>
        <fullName evidence="3">Fusaric acid biosynthesis protein 6</fullName>
    </alternativeName>
</protein>
<dbReference type="InterPro" id="IPR045010">
    <property type="entry name" value="MDR_fam"/>
</dbReference>
<dbReference type="GO" id="GO:0016628">
    <property type="term" value="F:oxidoreductase activity, acting on the CH-CH group of donors, NAD or NADP as acceptor"/>
    <property type="evidence" value="ECO:0007669"/>
    <property type="project" value="InterPro"/>
</dbReference>
<dbReference type="SUPFAM" id="SSF51735">
    <property type="entry name" value="NAD(P)-binding Rossmann-fold domains"/>
    <property type="match status" value="1"/>
</dbReference>
<evidence type="ECO:0000313" key="6">
    <source>
        <dbReference type="Proteomes" id="UP001295740"/>
    </source>
</evidence>
<dbReference type="Gene3D" id="3.90.180.10">
    <property type="entry name" value="Medium-chain alcohol dehydrogenases, catalytic domain"/>
    <property type="match status" value="1"/>
</dbReference>
<dbReference type="PANTHER" id="PTHR43205">
    <property type="entry name" value="PROSTAGLANDIN REDUCTASE"/>
    <property type="match status" value="1"/>
</dbReference>
<feature type="domain" description="Enoyl reductase (ER)" evidence="4">
    <location>
        <begin position="20"/>
        <end position="346"/>
    </location>
</feature>
<dbReference type="InterPro" id="IPR011032">
    <property type="entry name" value="GroES-like_sf"/>
</dbReference>
<dbReference type="PANTHER" id="PTHR43205:SF7">
    <property type="entry name" value="PROSTAGLANDIN REDUCTASE 1"/>
    <property type="match status" value="1"/>
</dbReference>
<dbReference type="EMBL" id="CAUWAG010000003">
    <property type="protein sequence ID" value="CAJ2499681.1"/>
    <property type="molecule type" value="Genomic_DNA"/>
</dbReference>
<dbReference type="Gene3D" id="3.40.50.720">
    <property type="entry name" value="NAD(P)-binding Rossmann-like Domain"/>
    <property type="match status" value="1"/>
</dbReference>
<keyword evidence="1" id="KW-0560">Oxidoreductase</keyword>
<name>A0AAI8YCE6_9PEZI</name>
<dbReference type="FunFam" id="3.40.50.720:FF:000121">
    <property type="entry name" value="Prostaglandin reductase 2"/>
    <property type="match status" value="1"/>
</dbReference>
<dbReference type="CDD" id="cd05288">
    <property type="entry name" value="PGDH"/>
    <property type="match status" value="1"/>
</dbReference>
<organism evidence="5 6">
    <name type="scientific">Anthostomella pinea</name>
    <dbReference type="NCBI Taxonomy" id="933095"/>
    <lineage>
        <taxon>Eukaryota</taxon>
        <taxon>Fungi</taxon>
        <taxon>Dikarya</taxon>
        <taxon>Ascomycota</taxon>
        <taxon>Pezizomycotina</taxon>
        <taxon>Sordariomycetes</taxon>
        <taxon>Xylariomycetidae</taxon>
        <taxon>Xylariales</taxon>
        <taxon>Xylariaceae</taxon>
        <taxon>Anthostomella</taxon>
    </lineage>
</organism>
<dbReference type="SUPFAM" id="SSF50129">
    <property type="entry name" value="GroES-like"/>
    <property type="match status" value="1"/>
</dbReference>
<dbReference type="InterPro" id="IPR036291">
    <property type="entry name" value="NAD(P)-bd_dom_sf"/>
</dbReference>
<dbReference type="Proteomes" id="UP001295740">
    <property type="component" value="Unassembled WGS sequence"/>
</dbReference>
<evidence type="ECO:0000256" key="3">
    <source>
        <dbReference type="ARBA" id="ARBA00083301"/>
    </source>
</evidence>
<dbReference type="Pfam" id="PF16884">
    <property type="entry name" value="ADH_N_2"/>
    <property type="match status" value="1"/>
</dbReference>
<reference evidence="5" key="1">
    <citation type="submission" date="2023-10" db="EMBL/GenBank/DDBJ databases">
        <authorList>
            <person name="Hackl T."/>
        </authorList>
    </citation>
    <scope>NUCLEOTIDE SEQUENCE</scope>
</reference>
<sequence length="350" mass="38187">MVANKSLIFKKAPPSLPVPGEHLVVEERPFDLQAVPSGGLIVEVLSVSLDPYLRHSLRDPEDDKTPSYMTPFELNEPLYNSTIARVLKSDSKQYAEGDLLYVTAPFAQYAAISSDKLPSATKLDNPDNLSPDYFLGPLGMPGLTAYSSLYQIGRPKEGETIFVSSAAGAVGSMVGQLAKVEGLTVIGSVGSDEKLDYILNELGFDGGFNYKKEAPVDALARLAPEGIHIYYENVGGAHLEAAIQHLNTFGRIVVSGMIEGYNKPLEERYGVRNLVEFFGKRLSMHGFLVADPDFGPKYTKEHQKNVQKWISEGSLKAKLHVTHGLDHAAGGFSQLFQGKNFGKAVLKIKE</sequence>
<keyword evidence="6" id="KW-1185">Reference proteome</keyword>
<accession>A0AAI8YCE6</accession>